<dbReference type="EMBL" id="JAWSTH010000009">
    <property type="protein sequence ID" value="MDW5593797.1"/>
    <property type="molecule type" value="Genomic_DNA"/>
</dbReference>
<dbReference type="RefSeq" id="WP_318596056.1">
    <property type="nucleotide sequence ID" value="NZ_JAWSTH010000009.1"/>
</dbReference>
<evidence type="ECO:0000313" key="2">
    <source>
        <dbReference type="Proteomes" id="UP001284601"/>
    </source>
</evidence>
<organism evidence="1 2">
    <name type="scientific">Conexibacter stalactiti</name>
    <dbReference type="NCBI Taxonomy" id="1940611"/>
    <lineage>
        <taxon>Bacteria</taxon>
        <taxon>Bacillati</taxon>
        <taxon>Actinomycetota</taxon>
        <taxon>Thermoleophilia</taxon>
        <taxon>Solirubrobacterales</taxon>
        <taxon>Conexibacteraceae</taxon>
        <taxon>Conexibacter</taxon>
    </lineage>
</organism>
<dbReference type="Proteomes" id="UP001284601">
    <property type="component" value="Unassembled WGS sequence"/>
</dbReference>
<evidence type="ECO:0000313" key="1">
    <source>
        <dbReference type="EMBL" id="MDW5593797.1"/>
    </source>
</evidence>
<keyword evidence="2" id="KW-1185">Reference proteome</keyword>
<name>A0ABU4HM48_9ACTN</name>
<proteinExistence type="predicted"/>
<evidence type="ECO:0008006" key="3">
    <source>
        <dbReference type="Google" id="ProtNLM"/>
    </source>
</evidence>
<gene>
    <name evidence="1" type="ORF">R7226_05595</name>
</gene>
<accession>A0ABU4HM48</accession>
<protein>
    <recommendedName>
        <fullName evidence="3">FHA domain-containing protein</fullName>
    </recommendedName>
</protein>
<reference evidence="2" key="1">
    <citation type="submission" date="2023-07" db="EMBL/GenBank/DDBJ databases">
        <title>Conexibacter stalactiti sp. nov., isolated from stalactites in a lava cave and emended description of the genus Conexibacter.</title>
        <authorList>
            <person name="Lee S.D."/>
        </authorList>
    </citation>
    <scope>NUCLEOTIDE SEQUENCE [LARGE SCALE GENOMIC DNA]</scope>
    <source>
        <strain evidence="2">KCTC 39840</strain>
    </source>
</reference>
<comment type="caution">
    <text evidence="1">The sequence shown here is derived from an EMBL/GenBank/DDBJ whole genome shotgun (WGS) entry which is preliminary data.</text>
</comment>
<sequence length="122" mass="13479">MGLFSRKPNPDKELASALAQRGVGGRAIVVAMRETGNVRDQVAREIEFTLDLALPDGATVRTVHRQYMNRYTLHGLAPGEPARVLYDRDDPQTLMVRGHPRFRTDVVGGEIVIVEVQDLDAG</sequence>